<dbReference type="OrthoDB" id="2331870at2"/>
<gene>
    <name evidence="1" type="ORF">DCM90_02895</name>
</gene>
<proteinExistence type="predicted"/>
<reference evidence="1 2" key="1">
    <citation type="journal article" date="2018" name="Int. J. Syst. Evol. Microbiol.">
        <title>Lactobacillus bambusae sp. nov., isolated from a traditional fermented Ma-bamboo shoots of Taiwan.</title>
        <authorList>
            <person name="Wang L.-T."/>
        </authorList>
    </citation>
    <scope>NUCLEOTIDE SEQUENCE [LARGE SCALE GENOMIC DNA]</scope>
    <source>
        <strain evidence="1 2">BS-W1</strain>
    </source>
</reference>
<organism evidence="1 2">
    <name type="scientific">Levilactobacillus bambusae</name>
    <dbReference type="NCBI Taxonomy" id="2024736"/>
    <lineage>
        <taxon>Bacteria</taxon>
        <taxon>Bacillati</taxon>
        <taxon>Bacillota</taxon>
        <taxon>Bacilli</taxon>
        <taxon>Lactobacillales</taxon>
        <taxon>Lactobacillaceae</taxon>
        <taxon>Levilactobacillus</taxon>
    </lineage>
</organism>
<dbReference type="RefSeq" id="WP_109249866.1">
    <property type="nucleotide sequence ID" value="NZ_QCXQ01000002.1"/>
</dbReference>
<dbReference type="Proteomes" id="UP000245080">
    <property type="component" value="Unassembled WGS sequence"/>
</dbReference>
<keyword evidence="2" id="KW-1185">Reference proteome</keyword>
<comment type="caution">
    <text evidence="1">The sequence shown here is derived from an EMBL/GenBank/DDBJ whole genome shotgun (WGS) entry which is preliminary data.</text>
</comment>
<dbReference type="AlphaFoldDB" id="A0A2V1MY56"/>
<dbReference type="EMBL" id="QCXQ01000002">
    <property type="protein sequence ID" value="PWF99916.1"/>
    <property type="molecule type" value="Genomic_DNA"/>
</dbReference>
<name>A0A2V1MY56_9LACO</name>
<evidence type="ECO:0000313" key="2">
    <source>
        <dbReference type="Proteomes" id="UP000245080"/>
    </source>
</evidence>
<protein>
    <submittedName>
        <fullName evidence="1">Uncharacterized protein</fullName>
    </submittedName>
</protein>
<sequence>MNRNAFFDTVQGHWWKFSKNGHQNVIMGGVGILAIEFQEEGYLSYPSKMGFLPNLKAWTWDNERQLINFLDANQQVQAVYQPPVWEDQSLILMDTTSKDKFYSSTVMERTINDRWAPAPILASPPAVTMESQAAILIRVEQSSQAETISTWADQPEQDGITIVPVQANTANFDYWQTIYWWLSEHSYVNRVGIITHEIALTTYELMSSPKVKLGLVEASDKHLQGLIGSRSMLMELSGEVLFRSRVDQLAGTPQTALGELRNVIQEQFMNRTQVVNKGGKLPR</sequence>
<accession>A0A2V1MY56</accession>
<evidence type="ECO:0000313" key="1">
    <source>
        <dbReference type="EMBL" id="PWF99916.1"/>
    </source>
</evidence>